<name>A0ABU7LKC4_9NOCA</name>
<gene>
    <name evidence="2" type="ORF">Q7514_30990</name>
</gene>
<keyword evidence="2" id="KW-0808">Transferase</keyword>
<dbReference type="Pfam" id="PF13489">
    <property type="entry name" value="Methyltransf_23"/>
    <property type="match status" value="1"/>
</dbReference>
<dbReference type="GO" id="GO:0008168">
    <property type="term" value="F:methyltransferase activity"/>
    <property type="evidence" value="ECO:0007669"/>
    <property type="project" value="UniProtKB-KW"/>
</dbReference>
<dbReference type="PANTHER" id="PTHR43861">
    <property type="entry name" value="TRANS-ACONITATE 2-METHYLTRANSFERASE-RELATED"/>
    <property type="match status" value="1"/>
</dbReference>
<reference evidence="2 3" key="1">
    <citation type="submission" date="2023-07" db="EMBL/GenBank/DDBJ databases">
        <authorList>
            <person name="Girao M."/>
            <person name="Carvalho M.F."/>
        </authorList>
    </citation>
    <scope>NUCLEOTIDE SEQUENCE [LARGE SCALE GENOMIC DNA]</scope>
    <source>
        <strain evidence="2 3">YIM65754</strain>
    </source>
</reference>
<comment type="caution">
    <text evidence="2">The sequence shown here is derived from an EMBL/GenBank/DDBJ whole genome shotgun (WGS) entry which is preliminary data.</text>
</comment>
<dbReference type="Pfam" id="PF08242">
    <property type="entry name" value="Methyltransf_12"/>
    <property type="match status" value="1"/>
</dbReference>
<dbReference type="SUPFAM" id="SSF53335">
    <property type="entry name" value="S-adenosyl-L-methionine-dependent methyltransferases"/>
    <property type="match status" value="2"/>
</dbReference>
<dbReference type="Proteomes" id="UP001336020">
    <property type="component" value="Unassembled WGS sequence"/>
</dbReference>
<dbReference type="InterPro" id="IPR029063">
    <property type="entry name" value="SAM-dependent_MTases_sf"/>
</dbReference>
<dbReference type="GO" id="GO:0032259">
    <property type="term" value="P:methylation"/>
    <property type="evidence" value="ECO:0007669"/>
    <property type="project" value="UniProtKB-KW"/>
</dbReference>
<sequence length="841" mass="89680">MTDTELPRHADLNAAVDALSSHPWIARVDPDGDRGLRIVVSDDAVATTRAEGAAVVGGLTHEHLTHWAEVYDWTYSSAQQYEPQDQDDDLAGWRATDTGDPLPAEHMIEWVERTVELVLTQRPRNVLELGCGTGLLMRRLAPHVDSYVGTDVAGEIVDRLTAQRIAGTSFVEAAAHELRGQLVRDAVAATGATPDCILLNSVTQCFPDTRYLAAVVLDAIDTVAPGGTVIVGDIRHSGQLHDFARWAEMAKNPDEDPNTLGDRVNRRAASDSELSVDPSTLASIAAASGREVSVFTYAKTLRDDSELTRYRFDAVFTVDVAAVAGRDAPSVASWHDLDRDGSALTDLRARVESGPTLITDIPRSVTAAALSSALIGTDAVVLIDPSDPTVFRVASPAVVGAITAADPPKVGTPHEPLGAFARSRMLDVARTLLRRAGIARPERMTVELPSGRGLDIVAANRRRHEIDRAGRCAVSGTPEPISDAALVRVPGAVERLDAIALDAMASFLCSDGGVRPGVTASTDEVATTLRVAERHLWILRRWIEVLCAEGHALRRGTDAFVLAEPTQPATNNIDDRELARACRALGYPSEMAGFYSRALTSLGPLLRDEVSAQALMFPDGDMTTSLSKDERNFSNRYLHGAAARIIAEAARTRPGPLRILELGGGAGGGTHAALAALGDQDVDYLFTDISRFFTTSAAERFGARPGFRTATADIDIRLTDQNLPAHAFDVVLAANVLHCATDAGSSVSALSEVLAPSGIAVVIEAVREHYLVLATMQFLLSSRGGGAHPGTADRRNGSVFLSDSDIRHYLSVNGIRPSLELPGEGTVLAAPSQRLFVGQAL</sequence>
<evidence type="ECO:0000313" key="3">
    <source>
        <dbReference type="Proteomes" id="UP001336020"/>
    </source>
</evidence>
<protein>
    <submittedName>
        <fullName evidence="2">Class I SAM-dependent methyltransferase</fullName>
    </submittedName>
</protein>
<evidence type="ECO:0000259" key="1">
    <source>
        <dbReference type="Pfam" id="PF08242"/>
    </source>
</evidence>
<dbReference type="CDD" id="cd02440">
    <property type="entry name" value="AdoMet_MTases"/>
    <property type="match status" value="1"/>
</dbReference>
<dbReference type="InterPro" id="IPR013217">
    <property type="entry name" value="Methyltransf_12"/>
</dbReference>
<evidence type="ECO:0000313" key="2">
    <source>
        <dbReference type="EMBL" id="MEE2061961.1"/>
    </source>
</evidence>
<feature type="domain" description="Methyltransferase type 12" evidence="1">
    <location>
        <begin position="660"/>
        <end position="759"/>
    </location>
</feature>
<proteinExistence type="predicted"/>
<dbReference type="RefSeq" id="WP_330137092.1">
    <property type="nucleotide sequence ID" value="NZ_JAUTXY010000025.1"/>
</dbReference>
<accession>A0ABU7LKC4</accession>
<keyword evidence="3" id="KW-1185">Reference proteome</keyword>
<dbReference type="Gene3D" id="3.40.50.150">
    <property type="entry name" value="Vaccinia Virus protein VP39"/>
    <property type="match status" value="2"/>
</dbReference>
<keyword evidence="2" id="KW-0489">Methyltransferase</keyword>
<dbReference type="EMBL" id="JAUTXY010000025">
    <property type="protein sequence ID" value="MEE2061961.1"/>
    <property type="molecule type" value="Genomic_DNA"/>
</dbReference>
<organism evidence="2 3">
    <name type="scientific">Rhodococcus artemisiae</name>
    <dbReference type="NCBI Taxonomy" id="714159"/>
    <lineage>
        <taxon>Bacteria</taxon>
        <taxon>Bacillati</taxon>
        <taxon>Actinomycetota</taxon>
        <taxon>Actinomycetes</taxon>
        <taxon>Mycobacteriales</taxon>
        <taxon>Nocardiaceae</taxon>
        <taxon>Rhodococcus</taxon>
    </lineage>
</organism>